<dbReference type="InterPro" id="IPR005492">
    <property type="entry name" value="EPTP"/>
</dbReference>
<comment type="caution">
    <text evidence="4">The sequence shown here is derived from an EMBL/GenBank/DDBJ whole genome shotgun (WGS) entry which is preliminary data.</text>
</comment>
<organism evidence="4 5">
    <name type="scientific">Xenoophorus captivus</name>
    <dbReference type="NCBI Taxonomy" id="1517983"/>
    <lineage>
        <taxon>Eukaryota</taxon>
        <taxon>Metazoa</taxon>
        <taxon>Chordata</taxon>
        <taxon>Craniata</taxon>
        <taxon>Vertebrata</taxon>
        <taxon>Euteleostomi</taxon>
        <taxon>Actinopterygii</taxon>
        <taxon>Neopterygii</taxon>
        <taxon>Teleostei</taxon>
        <taxon>Neoteleostei</taxon>
        <taxon>Acanthomorphata</taxon>
        <taxon>Ovalentaria</taxon>
        <taxon>Atherinomorphae</taxon>
        <taxon>Cyprinodontiformes</taxon>
        <taxon>Goodeidae</taxon>
        <taxon>Xenoophorus</taxon>
    </lineage>
</organism>
<dbReference type="InterPro" id="IPR009039">
    <property type="entry name" value="EAR"/>
</dbReference>
<dbReference type="PROSITE" id="PS50912">
    <property type="entry name" value="EAR"/>
    <property type="match status" value="1"/>
</dbReference>
<keyword evidence="3" id="KW-0472">Membrane</keyword>
<evidence type="ECO:0000313" key="4">
    <source>
        <dbReference type="EMBL" id="MEQ2201559.1"/>
    </source>
</evidence>
<keyword evidence="2" id="KW-0677">Repeat</keyword>
<keyword evidence="1" id="KW-0732">Signal</keyword>
<protein>
    <submittedName>
        <fullName evidence="4">Uncharacterized protein</fullName>
    </submittedName>
</protein>
<feature type="transmembrane region" description="Helical" evidence="3">
    <location>
        <begin position="131"/>
        <end position="150"/>
    </location>
</feature>
<proteinExistence type="predicted"/>
<sequence length="191" mass="21821">LFEVNQTLSTSGAYDWEFFTIGPYHFLVVANTFNGQTTTISSTIYVWLDGCFRAFQNITVSVQGQMSDATVGATDWEMFQIDDRFFLAVANSQQLSSRGPSLYNINSTVYELNMFTQTFIRFQDILTYRSAYLFFLCSLPVLYLLITRLLPHLLQRHLQAQQGVQTENLLKVSEFSWTSQLLTGLLTSPLC</sequence>
<accession>A0ABV0R0C5</accession>
<gene>
    <name evidence="4" type="ORF">XENOCAPTIV_014237</name>
</gene>
<name>A0ABV0R0C5_9TELE</name>
<dbReference type="PANTHER" id="PTHR15261">
    <property type="entry name" value="THROMBOSPONDIN-TYPE LAMININ G DOMAIN AND EAR REPEAT-CONTAINING"/>
    <property type="match status" value="1"/>
</dbReference>
<dbReference type="Pfam" id="PF03736">
    <property type="entry name" value="EPTP"/>
    <property type="match status" value="2"/>
</dbReference>
<keyword evidence="3" id="KW-0812">Transmembrane</keyword>
<dbReference type="Proteomes" id="UP001434883">
    <property type="component" value="Unassembled WGS sequence"/>
</dbReference>
<feature type="non-terminal residue" evidence="4">
    <location>
        <position position="1"/>
    </location>
</feature>
<evidence type="ECO:0000256" key="2">
    <source>
        <dbReference type="ARBA" id="ARBA00022737"/>
    </source>
</evidence>
<evidence type="ECO:0000313" key="5">
    <source>
        <dbReference type="Proteomes" id="UP001434883"/>
    </source>
</evidence>
<evidence type="ECO:0000256" key="1">
    <source>
        <dbReference type="ARBA" id="ARBA00022729"/>
    </source>
</evidence>
<keyword evidence="3" id="KW-1133">Transmembrane helix</keyword>
<reference evidence="4 5" key="1">
    <citation type="submission" date="2021-06" db="EMBL/GenBank/DDBJ databases">
        <authorList>
            <person name="Palmer J.M."/>
        </authorList>
    </citation>
    <scope>NUCLEOTIDE SEQUENCE [LARGE SCALE GENOMIC DNA]</scope>
    <source>
        <strain evidence="4 5">XC_2019</strain>
        <tissue evidence="4">Muscle</tissue>
    </source>
</reference>
<evidence type="ECO:0000256" key="3">
    <source>
        <dbReference type="SAM" id="Phobius"/>
    </source>
</evidence>
<keyword evidence="5" id="KW-1185">Reference proteome</keyword>
<dbReference type="PANTHER" id="PTHR15261:SF5">
    <property type="entry name" value="THROMBOSPONDIN-TYPE LAMININ G DOMAIN AND EAR REPEAT-CONTAINING PROTEIN"/>
    <property type="match status" value="1"/>
</dbReference>
<dbReference type="EMBL" id="JAHRIN010028163">
    <property type="protein sequence ID" value="MEQ2201559.1"/>
    <property type="molecule type" value="Genomic_DNA"/>
</dbReference>